<dbReference type="Gene3D" id="3.90.400.10">
    <property type="entry name" value="Oligo-1,6-glucosidase, Domain 2"/>
    <property type="match status" value="1"/>
</dbReference>
<dbReference type="Pfam" id="PF00128">
    <property type="entry name" value="Alpha-amylase"/>
    <property type="match status" value="1"/>
</dbReference>
<dbReference type="InterPro" id="IPR045857">
    <property type="entry name" value="O16G_dom_2"/>
</dbReference>
<sequence length="561" mass="63910">MSIPWWREAVFYQIYPRSYKDSNGDGIGDLEGIRGKLEYLSWLGVDAVWISPFFPSPMKDFGYDVADYRAVDPRFGTMDDFMALIKEAKARGLKIVLDLVANHSSDQHPWFVEARDSKQSPRHDWYIWTPRHRGIPNNWKALFELKSAWHPNDRTDEYYLGTFTRHQPEFDWRNADLRAEFYDIMLFWYGLGVDGFRLDVATAYAKDPLLRSNPPSLVAIPDFFQRHVHDRNHPDFHGIFREMRSVADTEASAGSEASLPGQRVLIGEPHGQSLELSASCYGQSDDELHLAFNFDFLDQKWDARAFRRAAEAWYKALPAQGWPSLVLSNHDKPRHIWRYRSADGELTVERAKVAAAMLLCLRGSPFLYYGEEIGMNCHRLARKDLRDPLGINTWPLGFLGRDPSRRPMQWDAGADAGFGSTEPWLPFDPEWRACNVAAQRGEGDSLLEWYRSLIALRRAKAALRRGSLRFIEGPKGLLAWKRALAAEAFADGEGYASAEFQEPSSTAIEVFLNFRSTPLKIELDSPLEVLMSNKRNPGVSVRSGSFILQASEALIGESPKP</sequence>
<dbReference type="PANTHER" id="PTHR10357:SF179">
    <property type="entry name" value="NEUTRAL AND BASIC AMINO ACID TRANSPORT PROTEIN RBAT"/>
    <property type="match status" value="1"/>
</dbReference>
<dbReference type="Gene3D" id="3.20.20.80">
    <property type="entry name" value="Glycosidases"/>
    <property type="match status" value="1"/>
</dbReference>
<evidence type="ECO:0000259" key="1">
    <source>
        <dbReference type="SMART" id="SM00642"/>
    </source>
</evidence>
<dbReference type="InterPro" id="IPR006047">
    <property type="entry name" value="GH13_cat_dom"/>
</dbReference>
<dbReference type="SUPFAM" id="SSF51445">
    <property type="entry name" value="(Trans)glycosidases"/>
    <property type="match status" value="1"/>
</dbReference>
<gene>
    <name evidence="2" type="primary">malL_1</name>
    <name evidence="2" type="ORF">SDC9_04387</name>
</gene>
<feature type="domain" description="Glycosyl hydrolase family 13 catalytic" evidence="1">
    <location>
        <begin position="13"/>
        <end position="405"/>
    </location>
</feature>
<dbReference type="AlphaFoldDB" id="A0A644SW52"/>
<reference evidence="2" key="1">
    <citation type="submission" date="2019-08" db="EMBL/GenBank/DDBJ databases">
        <authorList>
            <person name="Kucharzyk K."/>
            <person name="Murdoch R.W."/>
            <person name="Higgins S."/>
            <person name="Loffler F."/>
        </authorList>
    </citation>
    <scope>NUCLEOTIDE SEQUENCE</scope>
</reference>
<dbReference type="SMART" id="SM00642">
    <property type="entry name" value="Aamy"/>
    <property type="match status" value="1"/>
</dbReference>
<dbReference type="CDD" id="cd11333">
    <property type="entry name" value="AmyAc_SI_OligoGlu_DGase"/>
    <property type="match status" value="1"/>
</dbReference>
<dbReference type="EMBL" id="VSSQ01000008">
    <property type="protein sequence ID" value="MPL58843.1"/>
    <property type="molecule type" value="Genomic_DNA"/>
</dbReference>
<protein>
    <submittedName>
        <fullName evidence="2">Oligo-1,6-glucosidase</fullName>
        <ecNumber evidence="2">3.2.1.10</ecNumber>
    </submittedName>
</protein>
<dbReference type="GO" id="GO:0009313">
    <property type="term" value="P:oligosaccharide catabolic process"/>
    <property type="evidence" value="ECO:0007669"/>
    <property type="project" value="TreeGrafter"/>
</dbReference>
<keyword evidence="2" id="KW-0326">Glycosidase</keyword>
<dbReference type="EC" id="3.2.1.10" evidence="2"/>
<organism evidence="2">
    <name type="scientific">bioreactor metagenome</name>
    <dbReference type="NCBI Taxonomy" id="1076179"/>
    <lineage>
        <taxon>unclassified sequences</taxon>
        <taxon>metagenomes</taxon>
        <taxon>ecological metagenomes</taxon>
    </lineage>
</organism>
<dbReference type="PANTHER" id="PTHR10357">
    <property type="entry name" value="ALPHA-AMYLASE FAMILY MEMBER"/>
    <property type="match status" value="1"/>
</dbReference>
<proteinExistence type="predicted"/>
<dbReference type="InterPro" id="IPR017853">
    <property type="entry name" value="GH"/>
</dbReference>
<name>A0A644SW52_9ZZZZ</name>
<dbReference type="GO" id="GO:0004574">
    <property type="term" value="F:oligo-1,6-glucosidase activity"/>
    <property type="evidence" value="ECO:0007669"/>
    <property type="project" value="UniProtKB-EC"/>
</dbReference>
<keyword evidence="2" id="KW-0378">Hydrolase</keyword>
<dbReference type="GO" id="GO:0004556">
    <property type="term" value="F:alpha-amylase activity"/>
    <property type="evidence" value="ECO:0007669"/>
    <property type="project" value="TreeGrafter"/>
</dbReference>
<evidence type="ECO:0000313" key="2">
    <source>
        <dbReference type="EMBL" id="MPL58843.1"/>
    </source>
</evidence>
<accession>A0A644SW52</accession>
<comment type="caution">
    <text evidence="2">The sequence shown here is derived from an EMBL/GenBank/DDBJ whole genome shotgun (WGS) entry which is preliminary data.</text>
</comment>